<accession>A0A496PLA6</accession>
<sequence length="555" mass="60930">MTCARGTCTGKVNNVRVCLGTLRARNGAVPTPRRSSSESDTAVSEQQSPEQTPQAPEVPVTPAEQLAEPQAEQATPQEQAVPEPVAAEDASSGSAPAPAPVVPAPVKPAAPRPMPTPAAARVTAKPAQASPAPAAPSTSLEEARKFARVTEDGHVFVIVDGAEQPVGQYPDKTPDEALAYFVRKYDDLVAQVALLEQRVVAKAPAGDMPKTLDTLEAQVKERKVVGDIPALEARVETLRVAVDLLRTEERRNADQLREKSLAAREAIVAEAEELSGRPPAQVQWKQASTRMAELFELWKVEQKSGHRIGRSTEDALWKRFRAARTVFDRHRRTFFSKLDTDNAEAKGQKEALIARAEALQTSTDWGDTAREYRRLMDEWKASKRASRRDDDALWTRFRAAQDVFFEARKAANDEIDAEFGANLVVKEALLTEARALMPVKDLASAQRALNSIRDRWEAAGKVPRGDLQRVEAGLRQVEDAVKSAEDEQWRRSNPETKARSNSMLAQLEDAIADLEADLAKAQAKGDARQISKAQDALDARRQWLETVRRSASDLG</sequence>
<dbReference type="EMBL" id="QQXL01000002">
    <property type="protein sequence ID" value="RKW71207.1"/>
    <property type="molecule type" value="Genomic_DNA"/>
</dbReference>
<dbReference type="Pfam" id="PF03993">
    <property type="entry name" value="DUF349"/>
    <property type="match status" value="3"/>
</dbReference>
<protein>
    <submittedName>
        <fullName evidence="3">DUF349 domain-containing protein</fullName>
    </submittedName>
</protein>
<feature type="compositionally biased region" description="Low complexity" evidence="2">
    <location>
        <begin position="62"/>
        <end position="84"/>
    </location>
</feature>
<dbReference type="InterPro" id="IPR007139">
    <property type="entry name" value="DUF349"/>
</dbReference>
<comment type="caution">
    <text evidence="3">The sequence shown here is derived from an EMBL/GenBank/DDBJ whole genome shotgun (WGS) entry which is preliminary data.</text>
</comment>
<gene>
    <name evidence="3" type="ORF">DWQ67_05335</name>
</gene>
<feature type="compositionally biased region" description="Pro residues" evidence="2">
    <location>
        <begin position="97"/>
        <end position="116"/>
    </location>
</feature>
<dbReference type="Proteomes" id="UP000273119">
    <property type="component" value="Unassembled WGS sequence"/>
</dbReference>
<name>A0A496PLA6_9MICC</name>
<keyword evidence="4" id="KW-1185">Reference proteome</keyword>
<proteinExistence type="predicted"/>
<feature type="compositionally biased region" description="Polar residues" evidence="2">
    <location>
        <begin position="38"/>
        <end position="54"/>
    </location>
</feature>
<evidence type="ECO:0000313" key="3">
    <source>
        <dbReference type="EMBL" id="RKW71207.1"/>
    </source>
</evidence>
<feature type="compositionally biased region" description="Low complexity" evidence="2">
    <location>
        <begin position="117"/>
        <end position="136"/>
    </location>
</feature>
<organism evidence="3 4">
    <name type="scientific">Galactobacter caseinivorans</name>
    <dbReference type="NCBI Taxonomy" id="2676123"/>
    <lineage>
        <taxon>Bacteria</taxon>
        <taxon>Bacillati</taxon>
        <taxon>Actinomycetota</taxon>
        <taxon>Actinomycetes</taxon>
        <taxon>Micrococcales</taxon>
        <taxon>Micrococcaceae</taxon>
        <taxon>Galactobacter</taxon>
    </lineage>
</organism>
<reference evidence="3 4" key="1">
    <citation type="submission" date="2018-07" db="EMBL/GenBank/DDBJ databases">
        <title>Arthrobacter sp. nov., isolated from raw cow's milk with high bacterial count.</title>
        <authorList>
            <person name="Hahne J."/>
            <person name="Isele D."/>
            <person name="Lipski A."/>
        </authorList>
    </citation>
    <scope>NUCLEOTIDE SEQUENCE [LARGE SCALE GENOMIC DNA]</scope>
    <source>
        <strain evidence="3 4">JZ R-183</strain>
    </source>
</reference>
<feature type="region of interest" description="Disordered" evidence="2">
    <location>
        <begin position="22"/>
        <end position="139"/>
    </location>
</feature>
<evidence type="ECO:0000256" key="1">
    <source>
        <dbReference type="SAM" id="Coils"/>
    </source>
</evidence>
<evidence type="ECO:0000256" key="2">
    <source>
        <dbReference type="SAM" id="MobiDB-lite"/>
    </source>
</evidence>
<feature type="coiled-coil region" evidence="1">
    <location>
        <begin position="467"/>
        <end position="524"/>
    </location>
</feature>
<keyword evidence="1" id="KW-0175">Coiled coil</keyword>
<dbReference type="AlphaFoldDB" id="A0A496PLA6"/>
<evidence type="ECO:0000313" key="4">
    <source>
        <dbReference type="Proteomes" id="UP000273119"/>
    </source>
</evidence>